<gene>
    <name evidence="2" type="ORF">OCBIM_22013697mg</name>
</gene>
<dbReference type="InterPro" id="IPR032718">
    <property type="entry name" value="PGBD4_Znf_C"/>
</dbReference>
<dbReference type="STRING" id="37653.A0A0L8HIJ9"/>
<dbReference type="Pfam" id="PF13842">
    <property type="entry name" value="zf-Tnp_2"/>
    <property type="match status" value="1"/>
</dbReference>
<accession>A0A0L8HIJ9</accession>
<feature type="domain" description="PiggyBac transposable element-derived protein 4 C-terminal zinc-finger" evidence="1">
    <location>
        <begin position="17"/>
        <end position="58"/>
    </location>
</feature>
<protein>
    <recommendedName>
        <fullName evidence="1">PiggyBac transposable element-derived protein 4 C-terminal zinc-finger domain-containing protein</fullName>
    </recommendedName>
</protein>
<sequence length="63" mass="7092">MVKGCGHFPQLFPHSAKKTNASKRCTVCKGKGKHKETRYHCSQCDLPLCVAPCFELNHTEVNF</sequence>
<evidence type="ECO:0000259" key="1">
    <source>
        <dbReference type="Pfam" id="PF13842"/>
    </source>
</evidence>
<dbReference type="EMBL" id="KQ418049">
    <property type="protein sequence ID" value="KOF89062.1"/>
    <property type="molecule type" value="Genomic_DNA"/>
</dbReference>
<dbReference type="Gene3D" id="3.30.60.190">
    <property type="match status" value="1"/>
</dbReference>
<proteinExistence type="predicted"/>
<dbReference type="AlphaFoldDB" id="A0A0L8HIJ9"/>
<organism evidence="2">
    <name type="scientific">Octopus bimaculoides</name>
    <name type="common">California two-spotted octopus</name>
    <dbReference type="NCBI Taxonomy" id="37653"/>
    <lineage>
        <taxon>Eukaryota</taxon>
        <taxon>Metazoa</taxon>
        <taxon>Spiralia</taxon>
        <taxon>Lophotrochozoa</taxon>
        <taxon>Mollusca</taxon>
        <taxon>Cephalopoda</taxon>
        <taxon>Coleoidea</taxon>
        <taxon>Octopodiformes</taxon>
        <taxon>Octopoda</taxon>
        <taxon>Incirrata</taxon>
        <taxon>Octopodidae</taxon>
        <taxon>Octopus</taxon>
    </lineage>
</organism>
<reference evidence="2" key="1">
    <citation type="submission" date="2015-07" db="EMBL/GenBank/DDBJ databases">
        <title>MeaNS - Measles Nucleotide Surveillance Program.</title>
        <authorList>
            <person name="Tran T."/>
            <person name="Druce J."/>
        </authorList>
    </citation>
    <scope>NUCLEOTIDE SEQUENCE</scope>
    <source>
        <strain evidence="2">UCB-OBI-ISO-001</strain>
        <tissue evidence="2">Gonad</tissue>
    </source>
</reference>
<name>A0A0L8HIJ9_OCTBM</name>
<evidence type="ECO:0000313" key="2">
    <source>
        <dbReference type="EMBL" id="KOF89062.1"/>
    </source>
</evidence>